<gene>
    <name evidence="2" type="ORF">SAMN05660197_0433</name>
</gene>
<dbReference type="Proteomes" id="UP000192602">
    <property type="component" value="Unassembled WGS sequence"/>
</dbReference>
<keyword evidence="3" id="KW-1185">Reference proteome</keyword>
<accession>A0A1W1WR34</accession>
<keyword evidence="1" id="KW-0812">Transmembrane</keyword>
<keyword evidence="1" id="KW-1133">Transmembrane helix</keyword>
<evidence type="ECO:0000313" key="3">
    <source>
        <dbReference type="Proteomes" id="UP000192602"/>
    </source>
</evidence>
<reference evidence="3" key="1">
    <citation type="submission" date="2017-04" db="EMBL/GenBank/DDBJ databases">
        <authorList>
            <person name="Varghese N."/>
            <person name="Submissions S."/>
        </authorList>
    </citation>
    <scope>NUCLEOTIDE SEQUENCE [LARGE SCALE GENOMIC DNA]</scope>
    <source>
        <strain evidence="3">DSM 16512</strain>
    </source>
</reference>
<dbReference type="EMBL" id="FWWZ01000001">
    <property type="protein sequence ID" value="SMC08669.1"/>
    <property type="molecule type" value="Genomic_DNA"/>
</dbReference>
<evidence type="ECO:0000256" key="1">
    <source>
        <dbReference type="SAM" id="Phobius"/>
    </source>
</evidence>
<feature type="transmembrane region" description="Helical" evidence="1">
    <location>
        <begin position="303"/>
        <end position="322"/>
    </location>
</feature>
<dbReference type="InterPro" id="IPR053784">
    <property type="entry name" value="Choice_anch_U_dom"/>
</dbReference>
<proteinExistence type="predicted"/>
<dbReference type="AlphaFoldDB" id="A0A1W1WR34"/>
<dbReference type="RefSeq" id="WP_084274941.1">
    <property type="nucleotide sequence ID" value="NZ_AP026671.1"/>
</dbReference>
<evidence type="ECO:0000313" key="2">
    <source>
        <dbReference type="EMBL" id="SMC08669.1"/>
    </source>
</evidence>
<dbReference type="NCBIfam" id="NF041766">
    <property type="entry name" value="choice_anch_U"/>
    <property type="match status" value="1"/>
</dbReference>
<dbReference type="STRING" id="1069081.SAMN05660197_0433"/>
<sequence>MKRLRSILWFVLFFPAFVFALSEPVTIILTKYIAPPPIETGCSSRESFDNYVKLNTPTLSSVLDAVWGAGVEYEILEVNASGDCEVGGPPDYNVSFCRSTDNCNRHIHRESLSKVIEEDEDFIIHTFYITIEDYYFSCQEDDNTTEDPTVDINHDDMKDACEYNVATPQGGDYLIGVATDETNKLYHVVKDETPKIVTTQNGEQIELPYGTVSFDINVSNAGDSATVHIYYPYNPDITGYAKEINGNWVKVDSTVQHDQAHNQTIVSFTLTDGGALDDDGIANKVIKDPGGGYIGQGQPQTSVTVPLSPLALGFLIALFGFAGSRRIQRR</sequence>
<name>A0A1W1WR34_9BACT</name>
<keyword evidence="1" id="KW-0472">Membrane</keyword>
<protein>
    <submittedName>
        <fullName evidence="2">Uncharacterized protein</fullName>
    </submittedName>
</protein>
<organism evidence="2 3">
    <name type="scientific">Nitratiruptor tergarcus DSM 16512</name>
    <dbReference type="NCBI Taxonomy" id="1069081"/>
    <lineage>
        <taxon>Bacteria</taxon>
        <taxon>Pseudomonadati</taxon>
        <taxon>Campylobacterota</taxon>
        <taxon>Epsilonproteobacteria</taxon>
        <taxon>Nautiliales</taxon>
        <taxon>Nitratiruptoraceae</taxon>
        <taxon>Nitratiruptor</taxon>
    </lineage>
</organism>